<feature type="domain" description="Zinc finger PHD-type" evidence="6">
    <location>
        <begin position="258"/>
        <end position="318"/>
    </location>
</feature>
<evidence type="ECO:0000313" key="7">
    <source>
        <dbReference type="EMBL" id="ESQ37426.1"/>
    </source>
</evidence>
<accession>V4MY30</accession>
<dbReference type="OMA" id="PSCDEYV"/>
<evidence type="ECO:0008006" key="9">
    <source>
        <dbReference type="Google" id="ProtNLM"/>
    </source>
</evidence>
<keyword evidence="3" id="KW-0863">Zinc-finger</keyword>
<dbReference type="AlphaFoldDB" id="V4MY30"/>
<protein>
    <recommendedName>
        <fullName evidence="9">Phorbol-ester/DAG-type domain-containing protein</fullName>
    </recommendedName>
</protein>
<evidence type="ECO:0000256" key="4">
    <source>
        <dbReference type="ARBA" id="ARBA00022833"/>
    </source>
</evidence>
<dbReference type="eggNOG" id="ENOG502RANS">
    <property type="taxonomic scope" value="Eukaryota"/>
</dbReference>
<dbReference type="GO" id="GO:0008270">
    <property type="term" value="F:zinc ion binding"/>
    <property type="evidence" value="ECO:0007669"/>
    <property type="project" value="UniProtKB-KW"/>
</dbReference>
<dbReference type="InterPro" id="IPR004146">
    <property type="entry name" value="DC1"/>
</dbReference>
<dbReference type="SMART" id="SM00109">
    <property type="entry name" value="C1"/>
    <property type="match status" value="3"/>
</dbReference>
<evidence type="ECO:0000256" key="1">
    <source>
        <dbReference type="ARBA" id="ARBA00022723"/>
    </source>
</evidence>
<evidence type="ECO:0000256" key="3">
    <source>
        <dbReference type="ARBA" id="ARBA00022771"/>
    </source>
</evidence>
<keyword evidence="1" id="KW-0479">Metal-binding</keyword>
<sequence>MGTSSIKLPIHEHPLISTSRFLGSCDGCSTNHGGCYYGGYRCNVSDCEGAFFHKECAESPLEINHPSHRSDHPLRLTKNPPRSICDLCGNNIFVDVTYLYHCSKCDFNVDTSCARKPPLPLVVELNLQELPFFLLKETESEDSCGVCKQRVSGTYHFGRPSCDEYVHVECINVKMKVNLPFHPSHPLEFIIISESLSDDAEKACVLCGVRPEFVLYYCSICGFSICLDCVKIPPPLVIKHSKTHEHHLTLLSRRISFTCNVCGMHEDEGSCYLCLPCGFMVHRSCIDLPQVIIINRHDHRISRTNHLGPGYSNCGVCRLPLNQFYGAYSCSICPKYAVHSQCATSYKVWDGIELEGIPEEIEVLPFKVVGDNLINHFSHEEHNLRLNSENVICDERKRCEACVFPLNYDQIYSCEQCDYFLHEKCANLPMKRRHLTTSIPFTLHARGEDPQKQWFQCGACEKPSTGFRYISRHSTLDVHCSSVSEPFIHDGHLNPLYYKGKLSTGACDSCHNKFNYSEVLGCDVSEFSLDFYCANLPKTVKHKYDRHPLSLCYGEKTSDKYWCDICETALDPSKWFYTCADCLVTLHVECVFGDFSRFMLGSTIDIMHYKLQVVPTKDTTRQLCDQCHTRCKTPFLLKALGQTDDIFICSFNCLRSFNT</sequence>
<gene>
    <name evidence="7" type="ORF">EUTSA_v10002432mg</name>
</gene>
<dbReference type="Proteomes" id="UP000030689">
    <property type="component" value="Unassembled WGS sequence"/>
</dbReference>
<dbReference type="EMBL" id="KI517609">
    <property type="protein sequence ID" value="ESQ37426.1"/>
    <property type="molecule type" value="Genomic_DNA"/>
</dbReference>
<feature type="domain" description="Zinc finger PHD-type" evidence="6">
    <location>
        <begin position="562"/>
        <end position="628"/>
    </location>
</feature>
<dbReference type="InterPro" id="IPR054483">
    <property type="entry name" value="DC1-like_CT"/>
</dbReference>
<evidence type="ECO:0000259" key="5">
    <source>
        <dbReference type="SMART" id="SM00109"/>
    </source>
</evidence>
<proteinExistence type="predicted"/>
<evidence type="ECO:0000259" key="6">
    <source>
        <dbReference type="SMART" id="SM00249"/>
    </source>
</evidence>
<feature type="domain" description="Zinc finger PHD-type" evidence="6">
    <location>
        <begin position="143"/>
        <end position="222"/>
    </location>
</feature>
<dbReference type="Pfam" id="PF03107">
    <property type="entry name" value="C1_2"/>
    <property type="match status" value="6"/>
</dbReference>
<name>V4MY30_EUTSA</name>
<keyword evidence="2" id="KW-0677">Repeat</keyword>
<keyword evidence="4" id="KW-0862">Zinc</keyword>
<dbReference type="OrthoDB" id="938199at2759"/>
<feature type="domain" description="Phorbol-ester/DAG-type" evidence="5">
    <location>
        <begin position="297"/>
        <end position="348"/>
    </location>
</feature>
<evidence type="ECO:0000256" key="2">
    <source>
        <dbReference type="ARBA" id="ARBA00022737"/>
    </source>
</evidence>
<dbReference type="InterPro" id="IPR053192">
    <property type="entry name" value="Vacuole_Formation_Reg"/>
</dbReference>
<dbReference type="PANTHER" id="PTHR32410:SF179">
    <property type="entry name" value="CYSTEINE_HISTIDINE-RICH C1 DOMAIN FAMILY PROTEIN"/>
    <property type="match status" value="1"/>
</dbReference>
<dbReference type="InterPro" id="IPR002219">
    <property type="entry name" value="PKC_DAG/PE"/>
</dbReference>
<feature type="domain" description="Phorbol-ester/DAG-type" evidence="5">
    <location>
        <begin position="244"/>
        <end position="291"/>
    </location>
</feature>
<keyword evidence="8" id="KW-1185">Reference proteome</keyword>
<feature type="domain" description="Phorbol-ester/DAG-type" evidence="5">
    <location>
        <begin position="72"/>
        <end position="119"/>
    </location>
</feature>
<feature type="domain" description="Zinc finger PHD-type" evidence="6">
    <location>
        <begin position="398"/>
        <end position="461"/>
    </location>
</feature>
<dbReference type="PANTHER" id="PTHR32410">
    <property type="entry name" value="CYSTEINE/HISTIDINE-RICH C1 DOMAIN FAMILY PROTEIN"/>
    <property type="match status" value="1"/>
</dbReference>
<dbReference type="Pfam" id="PF22926">
    <property type="entry name" value="C1-like_CT"/>
    <property type="match status" value="1"/>
</dbReference>
<dbReference type="KEGG" id="eus:EUTSA_v10002432mg"/>
<dbReference type="InterPro" id="IPR001965">
    <property type="entry name" value="Znf_PHD"/>
</dbReference>
<dbReference type="SUPFAM" id="SSF57889">
    <property type="entry name" value="Cysteine-rich domain"/>
    <property type="match status" value="6"/>
</dbReference>
<dbReference type="Gramene" id="ESQ37426">
    <property type="protein sequence ID" value="ESQ37426"/>
    <property type="gene ID" value="EUTSA_v10002432mg"/>
</dbReference>
<dbReference type="SMART" id="SM00249">
    <property type="entry name" value="PHD"/>
    <property type="match status" value="4"/>
</dbReference>
<organism evidence="7 8">
    <name type="scientific">Eutrema salsugineum</name>
    <name type="common">Saltwater cress</name>
    <name type="synonym">Sisymbrium salsugineum</name>
    <dbReference type="NCBI Taxonomy" id="72664"/>
    <lineage>
        <taxon>Eukaryota</taxon>
        <taxon>Viridiplantae</taxon>
        <taxon>Streptophyta</taxon>
        <taxon>Embryophyta</taxon>
        <taxon>Tracheophyta</taxon>
        <taxon>Spermatophyta</taxon>
        <taxon>Magnoliopsida</taxon>
        <taxon>eudicotyledons</taxon>
        <taxon>Gunneridae</taxon>
        <taxon>Pentapetalae</taxon>
        <taxon>rosids</taxon>
        <taxon>malvids</taxon>
        <taxon>Brassicales</taxon>
        <taxon>Brassicaceae</taxon>
        <taxon>Eutremeae</taxon>
        <taxon>Eutrema</taxon>
    </lineage>
</organism>
<reference evidence="7 8" key="1">
    <citation type="journal article" date="2013" name="Front. Plant Sci.">
        <title>The Reference Genome of the Halophytic Plant Eutrema salsugineum.</title>
        <authorList>
            <person name="Yang R."/>
            <person name="Jarvis D.E."/>
            <person name="Chen H."/>
            <person name="Beilstein M.A."/>
            <person name="Grimwood J."/>
            <person name="Jenkins J."/>
            <person name="Shu S."/>
            <person name="Prochnik S."/>
            <person name="Xin M."/>
            <person name="Ma C."/>
            <person name="Schmutz J."/>
            <person name="Wing R.A."/>
            <person name="Mitchell-Olds T."/>
            <person name="Schumaker K.S."/>
            <person name="Wang X."/>
        </authorList>
    </citation>
    <scope>NUCLEOTIDE SEQUENCE [LARGE SCALE GENOMIC DNA]</scope>
</reference>
<dbReference type="InterPro" id="IPR046349">
    <property type="entry name" value="C1-like_sf"/>
</dbReference>
<evidence type="ECO:0000313" key="8">
    <source>
        <dbReference type="Proteomes" id="UP000030689"/>
    </source>
</evidence>